<gene>
    <name evidence="2" type="ORF">BCR38DRAFT_14733</name>
</gene>
<dbReference type="EMBL" id="MCFJ01000001">
    <property type="protein sequence ID" value="ORY71621.1"/>
    <property type="molecule type" value="Genomic_DNA"/>
</dbReference>
<protein>
    <submittedName>
        <fullName evidence="2">Uncharacterized protein</fullName>
    </submittedName>
</protein>
<organism evidence="2 3">
    <name type="scientific">Pseudomassariella vexata</name>
    <dbReference type="NCBI Taxonomy" id="1141098"/>
    <lineage>
        <taxon>Eukaryota</taxon>
        <taxon>Fungi</taxon>
        <taxon>Dikarya</taxon>
        <taxon>Ascomycota</taxon>
        <taxon>Pezizomycotina</taxon>
        <taxon>Sordariomycetes</taxon>
        <taxon>Xylariomycetidae</taxon>
        <taxon>Amphisphaeriales</taxon>
        <taxon>Pseudomassariaceae</taxon>
        <taxon>Pseudomassariella</taxon>
    </lineage>
</organism>
<dbReference type="Proteomes" id="UP000193689">
    <property type="component" value="Unassembled WGS sequence"/>
</dbReference>
<evidence type="ECO:0000256" key="1">
    <source>
        <dbReference type="SAM" id="MobiDB-lite"/>
    </source>
</evidence>
<keyword evidence="3" id="KW-1185">Reference proteome</keyword>
<dbReference type="RefSeq" id="XP_040721213.1">
    <property type="nucleotide sequence ID" value="XM_040853680.1"/>
</dbReference>
<dbReference type="AlphaFoldDB" id="A0A1Y2EJ90"/>
<feature type="region of interest" description="Disordered" evidence="1">
    <location>
        <begin position="56"/>
        <end position="77"/>
    </location>
</feature>
<dbReference type="GeneID" id="63769892"/>
<evidence type="ECO:0000313" key="3">
    <source>
        <dbReference type="Proteomes" id="UP000193689"/>
    </source>
</evidence>
<sequence>MYTTVGLPRQRPLHHDNQASGRLRLISAGLVTNKFVITLYSYFDHRRSYVDLSDVSTNAQPSLPMPRNPQVEPSSSMMQTNNYHQDQPYPIPYIGLASLAQNRFPPVPPLQLAGGVTCTYSKMEKVDLSKIPLRSINVCRICETPGQGTYIAQAKDAYGQEPSLIPPWGGKTKFYCESFRTSGASACTNLRFESRALPHRQDPGVA</sequence>
<proteinExistence type="predicted"/>
<dbReference type="InParanoid" id="A0A1Y2EJ90"/>
<name>A0A1Y2EJ90_9PEZI</name>
<reference evidence="2 3" key="1">
    <citation type="submission" date="2016-07" db="EMBL/GenBank/DDBJ databases">
        <title>Pervasive Adenine N6-methylation of Active Genes in Fungi.</title>
        <authorList>
            <consortium name="DOE Joint Genome Institute"/>
            <person name="Mondo S.J."/>
            <person name="Dannebaum R.O."/>
            <person name="Kuo R.C."/>
            <person name="Labutti K."/>
            <person name="Haridas S."/>
            <person name="Kuo A."/>
            <person name="Salamov A."/>
            <person name="Ahrendt S.R."/>
            <person name="Lipzen A."/>
            <person name="Sullivan W."/>
            <person name="Andreopoulos W.B."/>
            <person name="Clum A."/>
            <person name="Lindquist E."/>
            <person name="Daum C."/>
            <person name="Ramamoorthy G.K."/>
            <person name="Gryganskyi A."/>
            <person name="Culley D."/>
            <person name="Magnuson J.K."/>
            <person name="James T.Y."/>
            <person name="O'Malley M.A."/>
            <person name="Stajich J.E."/>
            <person name="Spatafora J.W."/>
            <person name="Visel A."/>
            <person name="Grigoriev I.V."/>
        </authorList>
    </citation>
    <scope>NUCLEOTIDE SEQUENCE [LARGE SCALE GENOMIC DNA]</scope>
    <source>
        <strain evidence="2 3">CBS 129021</strain>
    </source>
</reference>
<evidence type="ECO:0000313" key="2">
    <source>
        <dbReference type="EMBL" id="ORY71621.1"/>
    </source>
</evidence>
<accession>A0A1Y2EJ90</accession>
<comment type="caution">
    <text evidence="2">The sequence shown here is derived from an EMBL/GenBank/DDBJ whole genome shotgun (WGS) entry which is preliminary data.</text>
</comment>